<keyword evidence="3" id="KW-0479">Metal-binding</keyword>
<evidence type="ECO:0000256" key="5">
    <source>
        <dbReference type="ARBA" id="ARBA00022801"/>
    </source>
</evidence>
<keyword evidence="8" id="KW-0732">Signal</keyword>
<keyword evidence="2" id="KW-0540">Nuclease</keyword>
<evidence type="ECO:0000256" key="1">
    <source>
        <dbReference type="ARBA" id="ARBA00009547"/>
    </source>
</evidence>
<accession>A0A1Z5KRT7</accession>
<dbReference type="GO" id="GO:0016788">
    <property type="term" value="F:hydrolase activity, acting on ester bonds"/>
    <property type="evidence" value="ECO:0007669"/>
    <property type="project" value="InterPro"/>
</dbReference>
<keyword evidence="5" id="KW-0378">Hydrolase</keyword>
<sequence>MMKFLLKLLCLIVTFTTTHAWGKEGHEIVANLAWSFLSNATQAKISDLLGFTTSPACEGCSPLAVIADWADAVRHTQRYQWTAPLHYIDVRDDLIPSGCPARVKDTMDERCHFDYVRDCPQDFCVAGSIVNYTNILMTTANHNASVEALKFLTHFVGDIHQPLHASRTTDRGGNSIHVSFDGEDHFVISGRDRRHSQRHLRGGHLHAKTLHGIWDDDIIEKAIDRDFQGSRVMFEEFLQAWLKTNKDYVHQWMACPVGSSQACTSLWGEESFHYAIEWAYRNVDGSEILDGDVLSDEYQQTRRPIVQQRLAAGGLRLAVTLEMALYGKALQSDSFLGE</sequence>
<dbReference type="GO" id="GO:0046872">
    <property type="term" value="F:metal ion binding"/>
    <property type="evidence" value="ECO:0007669"/>
    <property type="project" value="UniProtKB-KW"/>
</dbReference>
<evidence type="ECO:0000256" key="6">
    <source>
        <dbReference type="ARBA" id="ARBA00023157"/>
    </source>
</evidence>
<dbReference type="InParanoid" id="A0A1Z5KRT7"/>
<dbReference type="EMBL" id="BDSP01000277">
    <property type="protein sequence ID" value="GAX28638.1"/>
    <property type="molecule type" value="Genomic_DNA"/>
</dbReference>
<evidence type="ECO:0000256" key="2">
    <source>
        <dbReference type="ARBA" id="ARBA00022722"/>
    </source>
</evidence>
<dbReference type="Gene3D" id="1.10.575.10">
    <property type="entry name" value="P1 Nuclease"/>
    <property type="match status" value="1"/>
</dbReference>
<name>A0A1Z5KRT7_FISSO</name>
<proteinExistence type="inferred from homology"/>
<dbReference type="CDD" id="cd11010">
    <property type="entry name" value="S1-P1_nuclease"/>
    <property type="match status" value="1"/>
</dbReference>
<feature type="chain" id="PRO_5013300904" description="Aspergillus nuclease S(1)" evidence="8">
    <location>
        <begin position="21"/>
        <end position="338"/>
    </location>
</feature>
<reference evidence="9 10" key="1">
    <citation type="journal article" date="2015" name="Plant Cell">
        <title>Oil accumulation by the oleaginous diatom Fistulifera solaris as revealed by the genome and transcriptome.</title>
        <authorList>
            <person name="Tanaka T."/>
            <person name="Maeda Y."/>
            <person name="Veluchamy A."/>
            <person name="Tanaka M."/>
            <person name="Abida H."/>
            <person name="Marechal E."/>
            <person name="Bowler C."/>
            <person name="Muto M."/>
            <person name="Sunaga Y."/>
            <person name="Tanaka M."/>
            <person name="Yoshino T."/>
            <person name="Taniguchi T."/>
            <person name="Fukuda Y."/>
            <person name="Nemoto M."/>
            <person name="Matsumoto M."/>
            <person name="Wong P.S."/>
            <person name="Aburatani S."/>
            <person name="Fujibuchi W."/>
        </authorList>
    </citation>
    <scope>NUCLEOTIDE SEQUENCE [LARGE SCALE GENOMIC DNA]</scope>
    <source>
        <strain evidence="9 10">JPCC DA0580</strain>
    </source>
</reference>
<protein>
    <recommendedName>
        <fullName evidence="11">Aspergillus nuclease S(1)</fullName>
    </recommendedName>
</protein>
<evidence type="ECO:0000313" key="10">
    <source>
        <dbReference type="Proteomes" id="UP000198406"/>
    </source>
</evidence>
<dbReference type="FunCoup" id="A0A1Z5KRT7">
    <property type="interactions" value="1"/>
</dbReference>
<dbReference type="OrthoDB" id="441446at2759"/>
<keyword evidence="6" id="KW-1015">Disulfide bond</keyword>
<evidence type="ECO:0000256" key="4">
    <source>
        <dbReference type="ARBA" id="ARBA00022759"/>
    </source>
</evidence>
<dbReference type="InterPro" id="IPR003154">
    <property type="entry name" value="S1/P1nuclease"/>
</dbReference>
<evidence type="ECO:0000256" key="7">
    <source>
        <dbReference type="ARBA" id="ARBA00023180"/>
    </source>
</evidence>
<evidence type="ECO:0000256" key="3">
    <source>
        <dbReference type="ARBA" id="ARBA00022723"/>
    </source>
</evidence>
<dbReference type="PANTHER" id="PTHR33146:SF26">
    <property type="entry name" value="ENDONUCLEASE 4"/>
    <property type="match status" value="1"/>
</dbReference>
<dbReference type="GO" id="GO:0003676">
    <property type="term" value="F:nucleic acid binding"/>
    <property type="evidence" value="ECO:0007669"/>
    <property type="project" value="InterPro"/>
</dbReference>
<comment type="similarity">
    <text evidence="1">Belongs to the nuclease type I family.</text>
</comment>
<dbReference type="SUPFAM" id="SSF48537">
    <property type="entry name" value="Phospholipase C/P1 nuclease"/>
    <property type="match status" value="1"/>
</dbReference>
<evidence type="ECO:0000256" key="8">
    <source>
        <dbReference type="SAM" id="SignalP"/>
    </source>
</evidence>
<organism evidence="9 10">
    <name type="scientific">Fistulifera solaris</name>
    <name type="common">Oleaginous diatom</name>
    <dbReference type="NCBI Taxonomy" id="1519565"/>
    <lineage>
        <taxon>Eukaryota</taxon>
        <taxon>Sar</taxon>
        <taxon>Stramenopiles</taxon>
        <taxon>Ochrophyta</taxon>
        <taxon>Bacillariophyta</taxon>
        <taxon>Bacillariophyceae</taxon>
        <taxon>Bacillariophycidae</taxon>
        <taxon>Naviculales</taxon>
        <taxon>Naviculaceae</taxon>
        <taxon>Fistulifera</taxon>
    </lineage>
</organism>
<comment type="caution">
    <text evidence="9">The sequence shown here is derived from an EMBL/GenBank/DDBJ whole genome shotgun (WGS) entry which is preliminary data.</text>
</comment>
<dbReference type="InterPro" id="IPR008947">
    <property type="entry name" value="PLipase_C/P1_nuclease_dom_sf"/>
</dbReference>
<keyword evidence="10" id="KW-1185">Reference proteome</keyword>
<keyword evidence="7" id="KW-0325">Glycoprotein</keyword>
<dbReference type="GO" id="GO:0006308">
    <property type="term" value="P:DNA catabolic process"/>
    <property type="evidence" value="ECO:0007669"/>
    <property type="project" value="InterPro"/>
</dbReference>
<dbReference type="PANTHER" id="PTHR33146">
    <property type="entry name" value="ENDONUCLEASE 4"/>
    <property type="match status" value="1"/>
</dbReference>
<keyword evidence="4" id="KW-0255">Endonuclease</keyword>
<gene>
    <name evidence="9" type="ORF">FisN_1Hh571</name>
</gene>
<evidence type="ECO:0000313" key="9">
    <source>
        <dbReference type="EMBL" id="GAX28638.1"/>
    </source>
</evidence>
<evidence type="ECO:0008006" key="11">
    <source>
        <dbReference type="Google" id="ProtNLM"/>
    </source>
</evidence>
<dbReference type="AlphaFoldDB" id="A0A1Z5KRT7"/>
<feature type="signal peptide" evidence="8">
    <location>
        <begin position="1"/>
        <end position="20"/>
    </location>
</feature>
<dbReference type="Pfam" id="PF02265">
    <property type="entry name" value="S1-P1_nuclease"/>
    <property type="match status" value="1"/>
</dbReference>
<dbReference type="GO" id="GO:0004519">
    <property type="term" value="F:endonuclease activity"/>
    <property type="evidence" value="ECO:0007669"/>
    <property type="project" value="UniProtKB-KW"/>
</dbReference>
<dbReference type="Proteomes" id="UP000198406">
    <property type="component" value="Unassembled WGS sequence"/>
</dbReference>